<dbReference type="RefSeq" id="XP_069144740.1">
    <property type="nucleotide sequence ID" value="XM_069288639.1"/>
</dbReference>
<dbReference type="SUPFAM" id="SSF46774">
    <property type="entry name" value="ARID-like"/>
    <property type="match status" value="1"/>
</dbReference>
<dbReference type="InterPro" id="IPR036431">
    <property type="entry name" value="ARID_dom_sf"/>
</dbReference>
<dbReference type="InParanoid" id="A0A3Q7HW65"/>
<evidence type="ECO:0000256" key="1">
    <source>
        <dbReference type="SAM" id="MobiDB-lite"/>
    </source>
</evidence>
<dbReference type="PaxDb" id="4081-Solyc08g081290.2.1"/>
<evidence type="ECO:0000259" key="2">
    <source>
        <dbReference type="PROSITE" id="PS51011"/>
    </source>
</evidence>
<dbReference type="EnsemblPlants" id="Solyc08g081290.3.1">
    <property type="protein sequence ID" value="Solyc08g081290.3.1"/>
    <property type="gene ID" value="Solyc08g081290.3"/>
</dbReference>
<keyword evidence="4" id="KW-1185">Reference proteome</keyword>
<dbReference type="GeneID" id="101252909"/>
<dbReference type="FunCoup" id="A0A3Q7HW65">
    <property type="interactions" value="16"/>
</dbReference>
<dbReference type="Gramene" id="Solyc08g081290.3.1">
    <property type="protein sequence ID" value="Solyc08g081290.3.1"/>
    <property type="gene ID" value="Solyc08g081290.3"/>
</dbReference>
<dbReference type="CDD" id="cd16100">
    <property type="entry name" value="ARID"/>
    <property type="match status" value="1"/>
</dbReference>
<feature type="domain" description="ARID" evidence="2">
    <location>
        <begin position="29"/>
        <end position="122"/>
    </location>
</feature>
<dbReference type="OMA" id="WFRESCK"/>
<dbReference type="PROSITE" id="PS51011">
    <property type="entry name" value="ARID"/>
    <property type="match status" value="1"/>
</dbReference>
<dbReference type="InterPro" id="IPR001606">
    <property type="entry name" value="ARID_dom"/>
</dbReference>
<dbReference type="OrthoDB" id="1938591at2759"/>
<evidence type="ECO:0000313" key="3">
    <source>
        <dbReference type="EnsemblPlants" id="Solyc08g081290.3.1"/>
    </source>
</evidence>
<reference evidence="3" key="2">
    <citation type="submission" date="2019-01" db="UniProtKB">
        <authorList>
            <consortium name="EnsemblPlants"/>
        </authorList>
    </citation>
    <scope>IDENTIFICATION</scope>
    <source>
        <strain evidence="3">cv. Heinz 1706</strain>
    </source>
</reference>
<protein>
    <recommendedName>
        <fullName evidence="2">ARID domain-containing protein</fullName>
    </recommendedName>
</protein>
<dbReference type="RefSeq" id="XP_004245587.1">
    <property type="nucleotide sequence ID" value="XM_004245539.5"/>
</dbReference>
<name>A0A3Q7HW65_SOLLC</name>
<accession>A0A3Q7HW65</accession>
<dbReference type="STRING" id="4081.A0A3Q7HW65"/>
<reference evidence="3" key="1">
    <citation type="journal article" date="2012" name="Nature">
        <title>The tomato genome sequence provides insights into fleshy fruit evolution.</title>
        <authorList>
            <consortium name="Tomato Genome Consortium"/>
        </authorList>
    </citation>
    <scope>NUCLEOTIDE SEQUENCE [LARGE SCALE GENOMIC DNA]</scope>
    <source>
        <strain evidence="3">cv. Heinz 1706</strain>
    </source>
</reference>
<dbReference type="SMART" id="SM00501">
    <property type="entry name" value="BRIGHT"/>
    <property type="match status" value="1"/>
</dbReference>
<dbReference type="PANTHER" id="PTHR46410">
    <property type="entry name" value="AT-RICH INTERACTIVE DOMAIN-CONTAINING PROTEIN 2"/>
    <property type="match status" value="1"/>
</dbReference>
<proteinExistence type="predicted"/>
<evidence type="ECO:0000313" key="4">
    <source>
        <dbReference type="Proteomes" id="UP000004994"/>
    </source>
</evidence>
<feature type="region of interest" description="Disordered" evidence="1">
    <location>
        <begin position="354"/>
        <end position="375"/>
    </location>
</feature>
<gene>
    <name evidence="3" type="primary">LOC101252909</name>
</gene>
<organism evidence="3">
    <name type="scientific">Solanum lycopersicum</name>
    <name type="common">Tomato</name>
    <name type="synonym">Lycopersicon esculentum</name>
    <dbReference type="NCBI Taxonomy" id="4081"/>
    <lineage>
        <taxon>Eukaryota</taxon>
        <taxon>Viridiplantae</taxon>
        <taxon>Streptophyta</taxon>
        <taxon>Embryophyta</taxon>
        <taxon>Tracheophyta</taxon>
        <taxon>Spermatophyta</taxon>
        <taxon>Magnoliopsida</taxon>
        <taxon>eudicotyledons</taxon>
        <taxon>Gunneridae</taxon>
        <taxon>Pentapetalae</taxon>
        <taxon>asterids</taxon>
        <taxon>lamiids</taxon>
        <taxon>Solanales</taxon>
        <taxon>Solanaceae</taxon>
        <taxon>Solanoideae</taxon>
        <taxon>Solaneae</taxon>
        <taxon>Solanum</taxon>
        <taxon>Solanum subgen. Lycopersicon</taxon>
    </lineage>
</organism>
<dbReference type="Gene3D" id="1.10.150.60">
    <property type="entry name" value="ARID DNA-binding domain"/>
    <property type="match status" value="1"/>
</dbReference>
<dbReference type="SMART" id="SM01014">
    <property type="entry name" value="ARID"/>
    <property type="match status" value="1"/>
</dbReference>
<dbReference type="Pfam" id="PF01388">
    <property type="entry name" value="ARID"/>
    <property type="match status" value="1"/>
</dbReference>
<dbReference type="GO" id="GO:0003677">
    <property type="term" value="F:DNA binding"/>
    <property type="evidence" value="ECO:0007669"/>
    <property type="project" value="InterPro"/>
</dbReference>
<dbReference type="AlphaFoldDB" id="A0A3Q7HW65"/>
<dbReference type="Proteomes" id="UP000004994">
    <property type="component" value="Chromosome 8"/>
</dbReference>
<dbReference type="RefSeq" id="XP_069144739.1">
    <property type="nucleotide sequence ID" value="XM_069288638.1"/>
</dbReference>
<dbReference type="PANTHER" id="PTHR46410:SF20">
    <property type="entry name" value="AT-RICH INTERACTIVE DOMAIN-CONTAINING PROTEIN 2-LIKE ISOFORM X1"/>
    <property type="match status" value="1"/>
</dbReference>
<sequence>MDEWLRLDDGSLIFKENKGSDSAINGGKSRFRRMFDDVFAVFLSQKPEKKSVRSFPVLSGSGKPIDLFKLFWIVRKLGGYDLVSYKNLWGCVAERCGPDTGAVASLKLVYAKYLREFDHWLKAILKDGNLVEGEVGVIGKLDSLLKELETMFGNLFRSENDCKDELICNVNSQVDYEMFTAESVSDSKHRSCNAEHRKHNRNNGGERSFSKIANDTVFLVSTEGIVEKILRRAPAKSNRQYDDEEKFAQMIGTGEKENNDEEKVSVLNGSDTTVAVGKSVIEDVTASHKRKRGSPCYSEMLNWLKHAAKHSNDPEIGPVLKSLNWKGHTGKDFWFQALAIREVLLKKSHIDTDAGEAKTQKKQRMQPSMYEEEKLNNQPAENLRCSKRIPNLQKHTLCRGCSLCPISRNKVETHQKKEDDIASDLVSVEVSVTEKPKAAYELPRQKAPKVDPGGQPRTAEVPEWTGVISESDAKWLGRRMWPPEVEKTNPLVVLDPVGKGRQSSCDCLLPGSAECNRFHIADQRYKLSRELGPLFTLWRFNKMGEEVSLSWTDEDQEKFKVCIKPSLSQKNNVWSNFKELFPSKTRNMLVSYYFNVFLIRRRTYQNRVTPKDLDSDDDEKEVGRVGGNFGDAAVYVPSSKCLLTCSENKVCTDLQ</sequence>
<dbReference type="KEGG" id="sly:101252909"/>